<dbReference type="InterPro" id="IPR036188">
    <property type="entry name" value="FAD/NAD-bd_sf"/>
</dbReference>
<dbReference type="SUPFAM" id="SSF51905">
    <property type="entry name" value="FAD/NAD(P)-binding domain"/>
    <property type="match status" value="1"/>
</dbReference>
<name>V5Z9M4_9GAMM</name>
<dbReference type="OrthoDB" id="6309046at2"/>
<dbReference type="PANTHER" id="PTHR40254:SF1">
    <property type="entry name" value="BLR0577 PROTEIN"/>
    <property type="match status" value="1"/>
</dbReference>
<dbReference type="Pfam" id="PF13454">
    <property type="entry name" value="NAD_binding_9"/>
    <property type="match status" value="1"/>
</dbReference>
<dbReference type="InterPro" id="IPR052189">
    <property type="entry name" value="L-asp_N-monooxygenase_NS-form"/>
</dbReference>
<evidence type="ECO:0000313" key="3">
    <source>
        <dbReference type="Proteomes" id="UP000018217"/>
    </source>
</evidence>
<evidence type="ECO:0000313" key="2">
    <source>
        <dbReference type="EMBL" id="CCG88053.1"/>
    </source>
</evidence>
<gene>
    <name evidence="2" type="primary">FMO1</name>
    <name evidence="2" type="ORF">EPIR_2690</name>
</gene>
<accession>V5Z9M4</accession>
<proteinExistence type="predicted"/>
<comment type="caution">
    <text evidence="2">The sequence shown here is derived from an EMBL/GenBank/DDBJ whole genome shotgun (WGS) entry which is preliminary data.</text>
</comment>
<dbReference type="EC" id="1.14.13.8" evidence="2"/>
<dbReference type="STRING" id="1161919.EPIR_2690"/>
<dbReference type="Gene3D" id="3.50.50.60">
    <property type="entry name" value="FAD/NAD(P)-binding domain"/>
    <property type="match status" value="1"/>
</dbReference>
<sequence>MINIAIVGGGPNGLYFLNGLLSVFKELDISKGLSLTLFDKHGYFGSGWPHSPAQAKTSMLNRIVGQIAFAPDKTNGTSQNYSESTRVTFNEWLNKKYQATQDKRYQLNADDFPTRELYGESLVEIFQDLVTELRQAGIVVNLIKDSVEKLTKDKGKYQLVSAQKPDGDEFDMVMLATGHQESEDNFYLAPFLKKHTEYYNFAYPLFDVPHWKEKRIAVIGMGLTAIDTLLYYTENKGGRFYREKGKLQYQPGGNEPARLFALSRSGYFTYSRPHNAKEVDLAKYEHQGYFFTRSLIDQMRQNLGAPAHKESSAENHKLQLDFDLHVFPVLMLELQLCYYRILFGHEVLAIMMAESRPLVEQFIAGSRAFNSQKETAINWLTQAPQRLALEAIFLIRRYLNEGKASHFHGVPIEALVKRFVYVVSGQSAPEHEALHSFTRSALAQPGPWEHHREPENHLFNWDMIVDPIKHMDLPSGISWREKLLAFMHWDRRQSEQGNLDNPYKGACDDVFRDLRQTVVYAVDFGGISPASYNNMLKDFYAVHNRAANGNCIELMEKIEALIAADIVDVTYAKANIQIQDEKVWLHSLSDAGNFTNVDAMIDAKLHNFNVRKAKNGLFRGLIEENVASYWIHKDQRGVEGATSGFNLTRNFQLINAQGKKERLFCVGQPSEGIMFFQNGSIRPNVNHHVANDVLACMVAVKKELEVMLESQKATLLITD</sequence>
<reference evidence="2 3" key="1">
    <citation type="journal article" date="2013" name="Syst. Appl. Microbiol.">
        <title>Phylogenetic position and virulence apparatus of the pear flower necrosis pathogen Erwinia piriflorinigrans CFBP 5888T as assessed by comparative genomics.</title>
        <authorList>
            <person name="Smits T.H."/>
            <person name="Rezzonico F."/>
            <person name="Lopez M.M."/>
            <person name="Blom J."/>
            <person name="Goesmann A."/>
            <person name="Frey J.E."/>
            <person name="Duffy B."/>
        </authorList>
    </citation>
    <scope>NUCLEOTIDE SEQUENCE [LARGE SCALE GENOMIC DNA]</scope>
    <source>
        <strain evidence="3">CFBP5888</strain>
    </source>
</reference>
<keyword evidence="2" id="KW-0503">Monooxygenase</keyword>
<organism evidence="2 3">
    <name type="scientific">Erwinia piriflorinigrans CFBP 5888</name>
    <dbReference type="NCBI Taxonomy" id="1161919"/>
    <lineage>
        <taxon>Bacteria</taxon>
        <taxon>Pseudomonadati</taxon>
        <taxon>Pseudomonadota</taxon>
        <taxon>Gammaproteobacteria</taxon>
        <taxon>Enterobacterales</taxon>
        <taxon>Erwiniaceae</taxon>
        <taxon>Erwinia</taxon>
    </lineage>
</organism>
<feature type="domain" description="FAD-dependent urate hydroxylase HpyO/Asp monooxygenase CreE-like FAD/NAD(P)-binding" evidence="1">
    <location>
        <begin position="5"/>
        <end position="180"/>
    </location>
</feature>
<keyword evidence="2" id="KW-0560">Oxidoreductase</keyword>
<dbReference type="Proteomes" id="UP000018217">
    <property type="component" value="Unassembled WGS sequence"/>
</dbReference>
<dbReference type="PANTHER" id="PTHR40254">
    <property type="entry name" value="BLR0577 PROTEIN"/>
    <property type="match status" value="1"/>
</dbReference>
<keyword evidence="3" id="KW-1185">Reference proteome</keyword>
<evidence type="ECO:0000259" key="1">
    <source>
        <dbReference type="Pfam" id="PF13454"/>
    </source>
</evidence>
<dbReference type="EMBL" id="CAHS01000016">
    <property type="protein sequence ID" value="CCG88053.1"/>
    <property type="molecule type" value="Genomic_DNA"/>
</dbReference>
<dbReference type="GO" id="GO:0004497">
    <property type="term" value="F:monooxygenase activity"/>
    <property type="evidence" value="ECO:0007669"/>
    <property type="project" value="UniProtKB-KW"/>
</dbReference>
<dbReference type="RefSeq" id="WP_023655829.1">
    <property type="nucleotide sequence ID" value="NZ_CAHS01000016.1"/>
</dbReference>
<dbReference type="InterPro" id="IPR038732">
    <property type="entry name" value="HpyO/CreE_NAD-binding"/>
</dbReference>
<dbReference type="AlphaFoldDB" id="V5Z9M4"/>
<protein>
    <submittedName>
        <fullName evidence="2">Dimethylaniline monooxygenase [N-oxide-forming] 1</fullName>
        <ecNumber evidence="2">1.14.13.8</ecNumber>
    </submittedName>
</protein>